<reference evidence="7" key="1">
    <citation type="journal article" date="2022" name="IScience">
        <title>Evolution of zygomycete secretomes and the origins of terrestrial fungal ecologies.</title>
        <authorList>
            <person name="Chang Y."/>
            <person name="Wang Y."/>
            <person name="Mondo S."/>
            <person name="Ahrendt S."/>
            <person name="Andreopoulos W."/>
            <person name="Barry K."/>
            <person name="Beard J."/>
            <person name="Benny G.L."/>
            <person name="Blankenship S."/>
            <person name="Bonito G."/>
            <person name="Cuomo C."/>
            <person name="Desiro A."/>
            <person name="Gervers K.A."/>
            <person name="Hundley H."/>
            <person name="Kuo A."/>
            <person name="LaButti K."/>
            <person name="Lang B.F."/>
            <person name="Lipzen A."/>
            <person name="O'Donnell K."/>
            <person name="Pangilinan J."/>
            <person name="Reynolds N."/>
            <person name="Sandor L."/>
            <person name="Smith M.E."/>
            <person name="Tsang A."/>
            <person name="Grigoriev I.V."/>
            <person name="Stajich J.E."/>
            <person name="Spatafora J.W."/>
        </authorList>
    </citation>
    <scope>NUCLEOTIDE SEQUENCE</scope>
    <source>
        <strain evidence="7">RSA 2281</strain>
    </source>
</reference>
<dbReference type="InterPro" id="IPR001715">
    <property type="entry name" value="CH_dom"/>
</dbReference>
<comment type="caution">
    <text evidence="7">The sequence shown here is derived from an EMBL/GenBank/DDBJ whole genome shotgun (WGS) entry which is preliminary data.</text>
</comment>
<protein>
    <recommendedName>
        <fullName evidence="6">Calponin-homology (CH) domain-containing protein</fullName>
    </recommendedName>
</protein>
<evidence type="ECO:0000256" key="3">
    <source>
        <dbReference type="ARBA" id="ARBA00023054"/>
    </source>
</evidence>
<keyword evidence="3 4" id="KW-0175">Coiled coil</keyword>
<comment type="subcellular location">
    <subcellularLocation>
        <location evidence="1">Cytoplasm</location>
    </subcellularLocation>
</comment>
<dbReference type="PANTHER" id="PTHR18947:SF28">
    <property type="entry name" value="GIRDIN, ISOFORM A"/>
    <property type="match status" value="1"/>
</dbReference>
<evidence type="ECO:0000313" key="7">
    <source>
        <dbReference type="EMBL" id="KAI9262267.1"/>
    </source>
</evidence>
<feature type="region of interest" description="Disordered" evidence="5">
    <location>
        <begin position="156"/>
        <end position="200"/>
    </location>
</feature>
<name>A0AAD5PDG7_9FUNG</name>
<dbReference type="InterPro" id="IPR043936">
    <property type="entry name" value="HOOK_N"/>
</dbReference>
<gene>
    <name evidence="7" type="ORF">BDA99DRAFT_71902</name>
</gene>
<sequence>MMPSKADAEAYVDWINSFEHISHQCSQITDLSDGIILFEVLADIDPKWFKLIRSADVGDNWVLKINNLKKLHKLVSRYYEEVLDRDSDNLPSINLNAIAKDADMKETIKLCQLVICIAVMCNKNQIYIAKIQHLSQTAQHALMLSIEDVMKTISGANTDQDPSPMGAPGGFGGTPMGGATTSAATTTGGGRSRPTSSYGEDVMFRNPAELTRIIEEKQDLEMQHKHLIEEHAQLRYRYDELESEKEDLQLRLRDMDKAVEQANETGRADFVMRTEIEHLKQDL</sequence>
<organism evidence="7 8">
    <name type="scientific">Phascolomyces articulosus</name>
    <dbReference type="NCBI Taxonomy" id="60185"/>
    <lineage>
        <taxon>Eukaryota</taxon>
        <taxon>Fungi</taxon>
        <taxon>Fungi incertae sedis</taxon>
        <taxon>Mucoromycota</taxon>
        <taxon>Mucoromycotina</taxon>
        <taxon>Mucoromycetes</taxon>
        <taxon>Mucorales</taxon>
        <taxon>Lichtheimiaceae</taxon>
        <taxon>Phascolomyces</taxon>
    </lineage>
</organism>
<dbReference type="PROSITE" id="PS50021">
    <property type="entry name" value="CH"/>
    <property type="match status" value="1"/>
</dbReference>
<feature type="coiled-coil region" evidence="4">
    <location>
        <begin position="210"/>
        <end position="265"/>
    </location>
</feature>
<keyword evidence="2" id="KW-0963">Cytoplasm</keyword>
<dbReference type="InterPro" id="IPR036872">
    <property type="entry name" value="CH_dom_sf"/>
</dbReference>
<accession>A0AAD5PDG7</accession>
<feature type="compositionally biased region" description="Low complexity" evidence="5">
    <location>
        <begin position="177"/>
        <end position="197"/>
    </location>
</feature>
<evidence type="ECO:0000256" key="4">
    <source>
        <dbReference type="SAM" id="Coils"/>
    </source>
</evidence>
<dbReference type="Gene3D" id="1.20.5.1000">
    <property type="entry name" value="arf6 gtpase in complex with a specific effector, jip4"/>
    <property type="match status" value="1"/>
</dbReference>
<dbReference type="SUPFAM" id="SSF116907">
    <property type="entry name" value="Hook domain"/>
    <property type="match status" value="1"/>
</dbReference>
<dbReference type="PANTHER" id="PTHR18947">
    <property type="entry name" value="HOOK PROTEINS"/>
    <property type="match status" value="1"/>
</dbReference>
<evidence type="ECO:0000313" key="8">
    <source>
        <dbReference type="Proteomes" id="UP001209540"/>
    </source>
</evidence>
<dbReference type="Gene3D" id="1.10.418.10">
    <property type="entry name" value="Calponin-like domain"/>
    <property type="match status" value="1"/>
</dbReference>
<reference evidence="7" key="2">
    <citation type="submission" date="2023-02" db="EMBL/GenBank/DDBJ databases">
        <authorList>
            <consortium name="DOE Joint Genome Institute"/>
            <person name="Mondo S.J."/>
            <person name="Chang Y."/>
            <person name="Wang Y."/>
            <person name="Ahrendt S."/>
            <person name="Andreopoulos W."/>
            <person name="Barry K."/>
            <person name="Beard J."/>
            <person name="Benny G.L."/>
            <person name="Blankenship S."/>
            <person name="Bonito G."/>
            <person name="Cuomo C."/>
            <person name="Desiro A."/>
            <person name="Gervers K.A."/>
            <person name="Hundley H."/>
            <person name="Kuo A."/>
            <person name="LaButti K."/>
            <person name="Lang B.F."/>
            <person name="Lipzen A."/>
            <person name="O'Donnell K."/>
            <person name="Pangilinan J."/>
            <person name="Reynolds N."/>
            <person name="Sandor L."/>
            <person name="Smith M.W."/>
            <person name="Tsang A."/>
            <person name="Grigoriev I.V."/>
            <person name="Stajich J.E."/>
            <person name="Spatafora J.W."/>
        </authorList>
    </citation>
    <scope>NUCLEOTIDE SEQUENCE</scope>
    <source>
        <strain evidence="7">RSA 2281</strain>
    </source>
</reference>
<dbReference type="EMBL" id="JAIXMP010000014">
    <property type="protein sequence ID" value="KAI9262267.1"/>
    <property type="molecule type" value="Genomic_DNA"/>
</dbReference>
<dbReference type="Pfam" id="PF19047">
    <property type="entry name" value="HOOK_N"/>
    <property type="match status" value="1"/>
</dbReference>
<proteinExistence type="predicted"/>
<keyword evidence="8" id="KW-1185">Reference proteome</keyword>
<dbReference type="GO" id="GO:0051959">
    <property type="term" value="F:dynein light intermediate chain binding"/>
    <property type="evidence" value="ECO:0007669"/>
    <property type="project" value="TreeGrafter"/>
</dbReference>
<dbReference type="GO" id="GO:0005815">
    <property type="term" value="C:microtubule organizing center"/>
    <property type="evidence" value="ECO:0007669"/>
    <property type="project" value="TreeGrafter"/>
</dbReference>
<evidence type="ECO:0000259" key="6">
    <source>
        <dbReference type="PROSITE" id="PS50021"/>
    </source>
</evidence>
<evidence type="ECO:0000256" key="2">
    <source>
        <dbReference type="ARBA" id="ARBA00022490"/>
    </source>
</evidence>
<feature type="domain" description="Calponin-homology (CH)" evidence="6">
    <location>
        <begin position="5"/>
        <end position="119"/>
    </location>
</feature>
<dbReference type="GO" id="GO:0005737">
    <property type="term" value="C:cytoplasm"/>
    <property type="evidence" value="ECO:0007669"/>
    <property type="project" value="UniProtKB-SubCell"/>
</dbReference>
<dbReference type="GO" id="GO:0030705">
    <property type="term" value="P:cytoskeleton-dependent intracellular transport"/>
    <property type="evidence" value="ECO:0007669"/>
    <property type="project" value="InterPro"/>
</dbReference>
<dbReference type="Proteomes" id="UP001209540">
    <property type="component" value="Unassembled WGS sequence"/>
</dbReference>
<dbReference type="AlphaFoldDB" id="A0AAD5PDG7"/>
<dbReference type="GO" id="GO:0031122">
    <property type="term" value="P:cytoplasmic microtubule organization"/>
    <property type="evidence" value="ECO:0007669"/>
    <property type="project" value="TreeGrafter"/>
</dbReference>
<evidence type="ECO:0000256" key="1">
    <source>
        <dbReference type="ARBA" id="ARBA00004496"/>
    </source>
</evidence>
<dbReference type="CDD" id="cd22211">
    <property type="entry name" value="HkD_SF"/>
    <property type="match status" value="1"/>
</dbReference>
<dbReference type="GO" id="GO:0008017">
    <property type="term" value="F:microtubule binding"/>
    <property type="evidence" value="ECO:0007669"/>
    <property type="project" value="TreeGrafter"/>
</dbReference>
<feature type="compositionally biased region" description="Gly residues" evidence="5">
    <location>
        <begin position="167"/>
        <end position="176"/>
    </location>
</feature>
<evidence type="ECO:0000256" key="5">
    <source>
        <dbReference type="SAM" id="MobiDB-lite"/>
    </source>
</evidence>